<feature type="region of interest" description="Disordered" evidence="1">
    <location>
        <begin position="22"/>
        <end position="72"/>
    </location>
</feature>
<evidence type="ECO:0000256" key="1">
    <source>
        <dbReference type="SAM" id="MobiDB-lite"/>
    </source>
</evidence>
<feature type="compositionally biased region" description="Basic and acidic residues" evidence="1">
    <location>
        <begin position="799"/>
        <end position="815"/>
    </location>
</feature>
<feature type="region of interest" description="Disordered" evidence="1">
    <location>
        <begin position="363"/>
        <end position="429"/>
    </location>
</feature>
<accession>A0A9J6DXC9</accession>
<feature type="region of interest" description="Disordered" evidence="1">
    <location>
        <begin position="792"/>
        <end position="827"/>
    </location>
</feature>
<evidence type="ECO:0000313" key="3">
    <source>
        <dbReference type="Proteomes" id="UP000821866"/>
    </source>
</evidence>
<reference evidence="2" key="2">
    <citation type="submission" date="2021-09" db="EMBL/GenBank/DDBJ databases">
        <authorList>
            <person name="Jia N."/>
            <person name="Wang J."/>
            <person name="Shi W."/>
            <person name="Du L."/>
            <person name="Sun Y."/>
            <person name="Zhan W."/>
            <person name="Jiang J."/>
            <person name="Wang Q."/>
            <person name="Zhang B."/>
            <person name="Ji P."/>
            <person name="Sakyi L.B."/>
            <person name="Cui X."/>
            <person name="Yuan T."/>
            <person name="Jiang B."/>
            <person name="Yang W."/>
            <person name="Lam T.T.-Y."/>
            <person name="Chang Q."/>
            <person name="Ding S."/>
            <person name="Wang X."/>
            <person name="Zhu J."/>
            <person name="Ruan X."/>
            <person name="Zhao L."/>
            <person name="Wei J."/>
            <person name="Que T."/>
            <person name="Du C."/>
            <person name="Cheng J."/>
            <person name="Dai P."/>
            <person name="Han X."/>
            <person name="Huang E."/>
            <person name="Gao Y."/>
            <person name="Liu J."/>
            <person name="Shao H."/>
            <person name="Ye R."/>
            <person name="Li L."/>
            <person name="Wei W."/>
            <person name="Wang X."/>
            <person name="Wang C."/>
            <person name="Huo Q."/>
            <person name="Li W."/>
            <person name="Guo W."/>
            <person name="Chen H."/>
            <person name="Chen S."/>
            <person name="Zhou L."/>
            <person name="Zhou L."/>
            <person name="Ni X."/>
            <person name="Tian J."/>
            <person name="Zhou Y."/>
            <person name="Sheng Y."/>
            <person name="Liu T."/>
            <person name="Pan Y."/>
            <person name="Xia L."/>
            <person name="Li J."/>
            <person name="Zhao F."/>
            <person name="Cao W."/>
        </authorList>
    </citation>
    <scope>NUCLEOTIDE SEQUENCE</scope>
    <source>
        <strain evidence="2">Rmic-2018</strain>
        <tissue evidence="2">Larvae</tissue>
    </source>
</reference>
<keyword evidence="3" id="KW-1185">Reference proteome</keyword>
<protein>
    <submittedName>
        <fullName evidence="2">Uncharacterized protein</fullName>
    </submittedName>
</protein>
<organism evidence="2 3">
    <name type="scientific">Rhipicephalus microplus</name>
    <name type="common">Cattle tick</name>
    <name type="synonym">Boophilus microplus</name>
    <dbReference type="NCBI Taxonomy" id="6941"/>
    <lineage>
        <taxon>Eukaryota</taxon>
        <taxon>Metazoa</taxon>
        <taxon>Ecdysozoa</taxon>
        <taxon>Arthropoda</taxon>
        <taxon>Chelicerata</taxon>
        <taxon>Arachnida</taxon>
        <taxon>Acari</taxon>
        <taxon>Parasitiformes</taxon>
        <taxon>Ixodida</taxon>
        <taxon>Ixodoidea</taxon>
        <taxon>Ixodidae</taxon>
        <taxon>Rhipicephalinae</taxon>
        <taxon>Rhipicephalus</taxon>
        <taxon>Boophilus</taxon>
    </lineage>
</organism>
<dbReference type="EMBL" id="JABSTU010000007">
    <property type="protein sequence ID" value="KAH8026726.1"/>
    <property type="molecule type" value="Genomic_DNA"/>
</dbReference>
<proteinExistence type="predicted"/>
<feature type="region of interest" description="Disordered" evidence="1">
    <location>
        <begin position="864"/>
        <end position="891"/>
    </location>
</feature>
<gene>
    <name evidence="2" type="ORF">HPB51_024225</name>
</gene>
<dbReference type="Proteomes" id="UP000821866">
    <property type="component" value="Unassembled WGS sequence"/>
</dbReference>
<feature type="region of interest" description="Disordered" evidence="1">
    <location>
        <begin position="252"/>
        <end position="316"/>
    </location>
</feature>
<feature type="compositionally biased region" description="Low complexity" evidence="1">
    <location>
        <begin position="252"/>
        <end position="263"/>
    </location>
</feature>
<dbReference type="AlphaFoldDB" id="A0A9J6DXC9"/>
<reference evidence="2" key="1">
    <citation type="journal article" date="2020" name="Cell">
        <title>Large-Scale Comparative Analyses of Tick Genomes Elucidate Their Genetic Diversity and Vector Capacities.</title>
        <authorList>
            <consortium name="Tick Genome and Microbiome Consortium (TIGMIC)"/>
            <person name="Jia N."/>
            <person name="Wang J."/>
            <person name="Shi W."/>
            <person name="Du L."/>
            <person name="Sun Y."/>
            <person name="Zhan W."/>
            <person name="Jiang J.F."/>
            <person name="Wang Q."/>
            <person name="Zhang B."/>
            <person name="Ji P."/>
            <person name="Bell-Sakyi L."/>
            <person name="Cui X.M."/>
            <person name="Yuan T.T."/>
            <person name="Jiang B.G."/>
            <person name="Yang W.F."/>
            <person name="Lam T.T."/>
            <person name="Chang Q.C."/>
            <person name="Ding S.J."/>
            <person name="Wang X.J."/>
            <person name="Zhu J.G."/>
            <person name="Ruan X.D."/>
            <person name="Zhao L."/>
            <person name="Wei J.T."/>
            <person name="Ye R.Z."/>
            <person name="Que T.C."/>
            <person name="Du C.H."/>
            <person name="Zhou Y.H."/>
            <person name="Cheng J.X."/>
            <person name="Dai P.F."/>
            <person name="Guo W.B."/>
            <person name="Han X.H."/>
            <person name="Huang E.J."/>
            <person name="Li L.F."/>
            <person name="Wei W."/>
            <person name="Gao Y.C."/>
            <person name="Liu J.Z."/>
            <person name="Shao H.Z."/>
            <person name="Wang X."/>
            <person name="Wang C.C."/>
            <person name="Yang T.C."/>
            <person name="Huo Q.B."/>
            <person name="Li W."/>
            <person name="Chen H.Y."/>
            <person name="Chen S.E."/>
            <person name="Zhou L.G."/>
            <person name="Ni X.B."/>
            <person name="Tian J.H."/>
            <person name="Sheng Y."/>
            <person name="Liu T."/>
            <person name="Pan Y.S."/>
            <person name="Xia L.Y."/>
            <person name="Li J."/>
            <person name="Zhao F."/>
            <person name="Cao W.C."/>
        </authorList>
    </citation>
    <scope>NUCLEOTIDE SEQUENCE</scope>
    <source>
        <strain evidence="2">Rmic-2018</strain>
    </source>
</reference>
<comment type="caution">
    <text evidence="2">The sequence shown here is derived from an EMBL/GenBank/DDBJ whole genome shotgun (WGS) entry which is preliminary data.</text>
</comment>
<sequence>MYMKDGYKHLVRKAIPDLLHHEEVKDSGASDADDEASRADFDTATSSLPSYQKEILNDHVPSPLRSPAQPYLPVYTSHATKYSFKKERKPDDATSSSQGTDAFKELEKRSPSQHSKFVSFAGTAPLTNSKINPDAFVKVSSYQSENRPTSIGLLKSLDGETSSSEAGSSLTSSVVKTSSADASLRGSSNQGDFSQVSSPLLSTAPDVLPSEVRCVVSESNSNKVLNSSSSGNSAPYYYSDIFGGKLGSAFGSSAARPASQQSRTTPNMLNNTRDVTSMSPHSKDHVGRKVNKISTPQAGLSVSHTRTLSEPQSTADLESTLRGLLHPANTRKFSDAERNKYVAGHTLEKTSHMSRSVLCHMRSKQAAETSQPRSKDCIPASCGDSEEGTRSRSPGRMLPRRLSRSLEDIIDNSPGEHVTRSKTPLIPSSCQDEPYYENVGFGSARVQPSPSKTLSGASPQVSPAKHSIYDGEDLCREFVASSVMNDPLGILGKSAEQLPAEKPQKTAACSGDFVQMGSLSCSLGSLKLSSPERQEVPLYSSRSPMVETGKRCWSNDFRNLLLKVICTGIVLTICMAMEQKFNQKTHLKGPLSRHPHQVKALVIAFRLVICSEKAIHDTLSKHEELVLLLIQLRRSQSNLSSCQLQCKEELHELKQKLVQSGTQNSAADVQRLVGLQRSLNELTRNLDLTQPLISLVENMVKLGSLYTVAGITKQKKKMDEGEDYRYEDTYADTLEAETLEKQQLLIEKEILHIQNMLAESTSCGSPLKDDLEVELKRLQKIVNDLLQRRSKVSMPPDTYVEKEPQVKAKPPEPRHSPTAGVPERKRHQKTYYETDLDSSVTSNLALDSRPTSLCDIVTTSQIAELESPSFSPEPNEVPEDRSSYGVQDISKADDRTKKFYGLLPRDRAQEIKTVRIVKRESERRNKVKDRRRGWPR</sequence>
<name>A0A9J6DXC9_RHIMP</name>
<evidence type="ECO:0000313" key="2">
    <source>
        <dbReference type="EMBL" id="KAH8026726.1"/>
    </source>
</evidence>
<dbReference type="VEuPathDB" id="VectorBase:LOC119169614"/>
<feature type="compositionally biased region" description="Polar residues" evidence="1">
    <location>
        <begin position="292"/>
        <end position="316"/>
    </location>
</feature>
<feature type="compositionally biased region" description="Polar residues" evidence="1">
    <location>
        <begin position="264"/>
        <end position="280"/>
    </location>
</feature>